<keyword evidence="2" id="KW-0378">Hydrolase</keyword>
<name>A0ABY6KAZ7_9ARAC</name>
<sequence>MWILWGLPTIYLLQALNEQEIYEPTDIQKDTIPVALEGKDIYACAATGTGKTLAFMLPVLERLHLKPEQATRVLVLTPTRELALQVHEVVQRLKKHIRHIYCTVLAGGLNLNEQAALLSKIPDIVVATPGRLLDHLNSTPSFGLEDIEVLILDEADRMLDEEFIDQVKEILSHCYVHRQTMLFSATMSDQVNELADITLKNPVKIFVNDEDQVAINLSQEFIKISSSMEKRKDAILAGNTST</sequence>
<gene>
    <name evidence="7" type="ORF">LAZ67_3000607</name>
</gene>
<keyword evidence="1" id="KW-0547">Nucleotide-binding</keyword>
<dbReference type="InterPro" id="IPR027417">
    <property type="entry name" value="P-loop_NTPase"/>
</dbReference>
<evidence type="ECO:0000256" key="4">
    <source>
        <dbReference type="ARBA" id="ARBA00022840"/>
    </source>
</evidence>
<dbReference type="PANTHER" id="PTHR47959">
    <property type="entry name" value="ATP-DEPENDENT RNA HELICASE RHLE-RELATED"/>
    <property type="match status" value="1"/>
</dbReference>
<evidence type="ECO:0000256" key="2">
    <source>
        <dbReference type="ARBA" id="ARBA00022801"/>
    </source>
</evidence>
<keyword evidence="8" id="KW-1185">Reference proteome</keyword>
<keyword evidence="4" id="KW-0067">ATP-binding</keyword>
<dbReference type="InterPro" id="IPR014001">
    <property type="entry name" value="Helicase_ATP-bd"/>
</dbReference>
<keyword evidence="3" id="KW-0347">Helicase</keyword>
<accession>A0ABY6KAZ7</accession>
<dbReference type="Proteomes" id="UP001235939">
    <property type="component" value="Chromosome 03"/>
</dbReference>
<dbReference type="SUPFAM" id="SSF52540">
    <property type="entry name" value="P-loop containing nucleoside triphosphate hydrolases"/>
    <property type="match status" value="1"/>
</dbReference>
<evidence type="ECO:0000256" key="3">
    <source>
        <dbReference type="ARBA" id="ARBA00022806"/>
    </source>
</evidence>
<organism evidence="7 8">
    <name type="scientific">Cordylochernes scorpioides</name>
    <dbReference type="NCBI Taxonomy" id="51811"/>
    <lineage>
        <taxon>Eukaryota</taxon>
        <taxon>Metazoa</taxon>
        <taxon>Ecdysozoa</taxon>
        <taxon>Arthropoda</taxon>
        <taxon>Chelicerata</taxon>
        <taxon>Arachnida</taxon>
        <taxon>Pseudoscorpiones</taxon>
        <taxon>Cheliferoidea</taxon>
        <taxon>Chernetidae</taxon>
        <taxon>Cordylochernes</taxon>
    </lineage>
</organism>
<dbReference type="InterPro" id="IPR000629">
    <property type="entry name" value="RNA-helicase_DEAD-box_CS"/>
</dbReference>
<dbReference type="InterPro" id="IPR011545">
    <property type="entry name" value="DEAD/DEAH_box_helicase_dom"/>
</dbReference>
<evidence type="ECO:0000259" key="6">
    <source>
        <dbReference type="PROSITE" id="PS51192"/>
    </source>
</evidence>
<dbReference type="EMBL" id="CP092865">
    <property type="protein sequence ID" value="UYV64410.1"/>
    <property type="molecule type" value="Genomic_DNA"/>
</dbReference>
<dbReference type="Gene3D" id="3.40.50.300">
    <property type="entry name" value="P-loop containing nucleotide triphosphate hydrolases"/>
    <property type="match status" value="1"/>
</dbReference>
<evidence type="ECO:0000256" key="1">
    <source>
        <dbReference type="ARBA" id="ARBA00022741"/>
    </source>
</evidence>
<evidence type="ECO:0000256" key="5">
    <source>
        <dbReference type="SAM" id="SignalP"/>
    </source>
</evidence>
<evidence type="ECO:0000313" key="8">
    <source>
        <dbReference type="Proteomes" id="UP001235939"/>
    </source>
</evidence>
<dbReference type="InterPro" id="IPR050079">
    <property type="entry name" value="DEAD_box_RNA_helicase"/>
</dbReference>
<dbReference type="PROSITE" id="PS00039">
    <property type="entry name" value="DEAD_ATP_HELICASE"/>
    <property type="match status" value="1"/>
</dbReference>
<proteinExistence type="predicted"/>
<feature type="domain" description="Helicase ATP-binding" evidence="6">
    <location>
        <begin position="32"/>
        <end position="205"/>
    </location>
</feature>
<keyword evidence="5" id="KW-0732">Signal</keyword>
<reference evidence="7 8" key="1">
    <citation type="submission" date="2022-01" db="EMBL/GenBank/DDBJ databases">
        <title>A chromosomal length assembly of Cordylochernes scorpioides.</title>
        <authorList>
            <person name="Zeh D."/>
            <person name="Zeh J."/>
        </authorList>
    </citation>
    <scope>NUCLEOTIDE SEQUENCE [LARGE SCALE GENOMIC DNA]</scope>
    <source>
        <strain evidence="7">IN4F17</strain>
        <tissue evidence="7">Whole Body</tissue>
    </source>
</reference>
<dbReference type="Pfam" id="PF00270">
    <property type="entry name" value="DEAD"/>
    <property type="match status" value="1"/>
</dbReference>
<dbReference type="PROSITE" id="PS51192">
    <property type="entry name" value="HELICASE_ATP_BIND_1"/>
    <property type="match status" value="1"/>
</dbReference>
<protein>
    <submittedName>
        <fullName evidence="7">DDX27</fullName>
    </submittedName>
</protein>
<dbReference type="PANTHER" id="PTHR47959:SF1">
    <property type="entry name" value="ATP-DEPENDENT RNA HELICASE DBPA"/>
    <property type="match status" value="1"/>
</dbReference>
<dbReference type="SMART" id="SM00487">
    <property type="entry name" value="DEXDc"/>
    <property type="match status" value="1"/>
</dbReference>
<evidence type="ECO:0000313" key="7">
    <source>
        <dbReference type="EMBL" id="UYV64410.1"/>
    </source>
</evidence>
<feature type="signal peptide" evidence="5">
    <location>
        <begin position="1"/>
        <end position="15"/>
    </location>
</feature>
<feature type="chain" id="PRO_5046565457" evidence="5">
    <location>
        <begin position="16"/>
        <end position="242"/>
    </location>
</feature>